<dbReference type="Gene3D" id="2.120.10.30">
    <property type="entry name" value="TolB, C-terminal domain"/>
    <property type="match status" value="2"/>
</dbReference>
<dbReference type="InterPro" id="IPR011042">
    <property type="entry name" value="6-blade_b-propeller_TolB-like"/>
</dbReference>
<accession>A0ABU2TSW6</accession>
<name>A0ABU2TSW6_9ACTN</name>
<comment type="caution">
    <text evidence="2">The sequence shown here is derived from an EMBL/GenBank/DDBJ whole genome shotgun (WGS) entry which is preliminary data.</text>
</comment>
<feature type="signal peptide" evidence="1">
    <location>
        <begin position="1"/>
        <end position="25"/>
    </location>
</feature>
<protein>
    <submittedName>
        <fullName evidence="2">Uncharacterized protein</fullName>
    </submittedName>
</protein>
<dbReference type="Proteomes" id="UP001183809">
    <property type="component" value="Unassembled WGS sequence"/>
</dbReference>
<keyword evidence="1" id="KW-0732">Signal</keyword>
<organism evidence="2 3">
    <name type="scientific">Streptomyces gibsoniae</name>
    <dbReference type="NCBI Taxonomy" id="3075529"/>
    <lineage>
        <taxon>Bacteria</taxon>
        <taxon>Bacillati</taxon>
        <taxon>Actinomycetota</taxon>
        <taxon>Actinomycetes</taxon>
        <taxon>Kitasatosporales</taxon>
        <taxon>Streptomycetaceae</taxon>
        <taxon>Streptomyces</taxon>
    </lineage>
</organism>
<reference evidence="3" key="1">
    <citation type="submission" date="2023-07" db="EMBL/GenBank/DDBJ databases">
        <title>30 novel species of actinomycetes from the DSMZ collection.</title>
        <authorList>
            <person name="Nouioui I."/>
        </authorList>
    </citation>
    <scope>NUCLEOTIDE SEQUENCE [LARGE SCALE GENOMIC DNA]</scope>
    <source>
        <strain evidence="3">DSM 41699</strain>
    </source>
</reference>
<gene>
    <name evidence="2" type="ORF">RM764_13585</name>
</gene>
<dbReference type="SUPFAM" id="SSF82171">
    <property type="entry name" value="DPP6 N-terminal domain-like"/>
    <property type="match status" value="1"/>
</dbReference>
<sequence length="359" mass="36745">MTAGVSVGVSLGAALLLALTSAAAAAPRTSSVERISTTGDGTQANGASADAVISDDGRYAAFLSRAENLGCAEAFPCMQVKDLATGAVTAVTEGGGFWWGPPSISGDGRSVGYSAGSRLPAPYLYDRRTGHSQRIWPAAPPSDAELGEVWSVSRHGTHIAYVLGNRAGSAFTRYLYVRDTATGTDELISGAAEPPKAAASLSADGRVVAYMTGHTSDGPEDTADVFVVDRATGRKVQADAGLGQGRLIRLSDDGRYVVLDAQGGTYVRDLRTGRLVRAADTPAVATSRDARHLLLSGADGLRLLDRRTGRSTVVGPAGAQAVPGAVSAGGRATVFGSAAADLVAGDANDAADIFVRRPR</sequence>
<proteinExistence type="predicted"/>
<feature type="chain" id="PRO_5046196103" evidence="1">
    <location>
        <begin position="26"/>
        <end position="359"/>
    </location>
</feature>
<dbReference type="EMBL" id="JAVREY010000012">
    <property type="protein sequence ID" value="MDT0464038.1"/>
    <property type="molecule type" value="Genomic_DNA"/>
</dbReference>
<evidence type="ECO:0000313" key="2">
    <source>
        <dbReference type="EMBL" id="MDT0464038.1"/>
    </source>
</evidence>
<evidence type="ECO:0000256" key="1">
    <source>
        <dbReference type="SAM" id="SignalP"/>
    </source>
</evidence>
<keyword evidence="3" id="KW-1185">Reference proteome</keyword>
<dbReference type="RefSeq" id="WP_311695036.1">
    <property type="nucleotide sequence ID" value="NZ_JAVREY010000012.1"/>
</dbReference>
<evidence type="ECO:0000313" key="3">
    <source>
        <dbReference type="Proteomes" id="UP001183809"/>
    </source>
</evidence>